<evidence type="ECO:0000259" key="6">
    <source>
        <dbReference type="Pfam" id="PF16889"/>
    </source>
</evidence>
<name>A0A0B5AU56_9BACL</name>
<dbReference type="Gene3D" id="2.70.98.70">
    <property type="match status" value="1"/>
</dbReference>
<organism evidence="7 8">
    <name type="scientific">Jeotgalibacillus malaysiensis</name>
    <dbReference type="NCBI Taxonomy" id="1508404"/>
    <lineage>
        <taxon>Bacteria</taxon>
        <taxon>Bacillati</taxon>
        <taxon>Bacillota</taxon>
        <taxon>Bacilli</taxon>
        <taxon>Bacillales</taxon>
        <taxon>Caryophanaceae</taxon>
        <taxon>Jeotgalibacillus</taxon>
    </lineage>
</organism>
<keyword evidence="3" id="KW-0574">Periplasm</keyword>
<protein>
    <submittedName>
        <fullName evidence="7">Uncharacterized protein</fullName>
    </submittedName>
</protein>
<dbReference type="PANTHER" id="PTHR39210">
    <property type="entry name" value="HEPARIN-SULFATE LYASE"/>
    <property type="match status" value="1"/>
</dbReference>
<dbReference type="InterPro" id="IPR012480">
    <property type="entry name" value="Hepar_II_III_C"/>
</dbReference>
<evidence type="ECO:0000256" key="1">
    <source>
        <dbReference type="ARBA" id="ARBA00004418"/>
    </source>
</evidence>
<keyword evidence="2" id="KW-0732">Signal</keyword>
<evidence type="ECO:0000256" key="3">
    <source>
        <dbReference type="ARBA" id="ARBA00022764"/>
    </source>
</evidence>
<keyword evidence="8" id="KW-1185">Reference proteome</keyword>
<dbReference type="OrthoDB" id="7335480at2"/>
<dbReference type="EMBL" id="CP009416">
    <property type="protein sequence ID" value="AJD92257.1"/>
    <property type="molecule type" value="Genomic_DNA"/>
</dbReference>
<evidence type="ECO:0000259" key="5">
    <source>
        <dbReference type="Pfam" id="PF07940"/>
    </source>
</evidence>
<dbReference type="STRING" id="1508404.JMA_29400"/>
<dbReference type="AlphaFoldDB" id="A0A0B5AU56"/>
<feature type="domain" description="Heparinase II/III-like C-terminal" evidence="5">
    <location>
        <begin position="417"/>
        <end position="562"/>
    </location>
</feature>
<dbReference type="Proteomes" id="UP000031449">
    <property type="component" value="Chromosome"/>
</dbReference>
<accession>A0A0B5AU56</accession>
<feature type="domain" description="Heparin-sulfate lyase N-terminal" evidence="6">
    <location>
        <begin position="45"/>
        <end position="355"/>
    </location>
</feature>
<evidence type="ECO:0000256" key="4">
    <source>
        <dbReference type="ARBA" id="ARBA00023239"/>
    </source>
</evidence>
<dbReference type="Pfam" id="PF16889">
    <property type="entry name" value="Hepar_II_III_N"/>
    <property type="match status" value="1"/>
</dbReference>
<dbReference type="InterPro" id="IPR031680">
    <property type="entry name" value="Hepar_II_III_N"/>
</dbReference>
<dbReference type="Gene3D" id="1.50.10.100">
    <property type="entry name" value="Chondroitin AC/alginate lyase"/>
    <property type="match status" value="1"/>
</dbReference>
<dbReference type="InterPro" id="IPR008929">
    <property type="entry name" value="Chondroitin_lyas"/>
</dbReference>
<evidence type="ECO:0000313" key="7">
    <source>
        <dbReference type="EMBL" id="AJD92257.1"/>
    </source>
</evidence>
<proteinExistence type="predicted"/>
<dbReference type="KEGG" id="jeo:JMA_29400"/>
<keyword evidence="4" id="KW-0456">Lyase</keyword>
<evidence type="ECO:0000313" key="8">
    <source>
        <dbReference type="Proteomes" id="UP000031449"/>
    </source>
</evidence>
<dbReference type="PANTHER" id="PTHR39210:SF1">
    <property type="entry name" value="HEPARIN-SULFATE LYASE"/>
    <property type="match status" value="1"/>
</dbReference>
<sequence length="650" mass="77178">MKKQLKILKTHSINQILIKVLKRLSIKRKYYINKYIISKNPNLYNSKKLRNFNSKMNFYFDYNNKNKILDYYDQNIHKKDKVINEANLILEHKFDLLGSGLRDLGKEIQWNKDFKTNYFWENKFYKDIKIIDFKNSADVKVPWELSRFNQLFTLGKAFWITNDKKYYNEFKNQLISWNEQNPYNHSVNWTNTMEVGVRAINIIFAYHHFKEEIKNDSSFHMFLNELVYLHGKFIRNNLENYNHLRNNHYVANLVGLLYIGVYFRGNKFSEKWIYFAQKELMKEINTQINVDGTSYETSTNYQRVVAELFLHAYMISKNNNFLLDNEFELKLYKMNVFLKHITKPNGLTPLIGDIDNGRLLIFSDYYDWDKRNYNQMLNVAGYFLGKNDLYYNISQYEEELLWLTNNTAFTESKPCHDSVGFSEGGYYILRNNSFYVFIRCGELSMRGQGGHSHNDQLSIELNIKGKDIIIDPGSYTYTGSVKLRNIDRSTCNHNTLIIEGIEQNTFNDDIFTMNEETFSKRIDFNQRYFAGEHYGFIRKANTVHSRKVTLDDLKLTIEDELSYLNKNLKCYQVLILDPKVSSEYINDKLFFRVDEIEVFTNINKADCIIKDTYISRGYGNRIKTRKILIAANNISKITFFLHENEGAETN</sequence>
<comment type="subcellular location">
    <subcellularLocation>
        <location evidence="1">Periplasm</location>
    </subcellularLocation>
</comment>
<dbReference type="HOGENOM" id="CLU_022012_0_0_9"/>
<dbReference type="GO" id="GO:0016829">
    <property type="term" value="F:lyase activity"/>
    <property type="evidence" value="ECO:0007669"/>
    <property type="project" value="UniProtKB-KW"/>
</dbReference>
<dbReference type="Pfam" id="PF07940">
    <property type="entry name" value="Hepar_II_III_C"/>
    <property type="match status" value="1"/>
</dbReference>
<evidence type="ECO:0000256" key="2">
    <source>
        <dbReference type="ARBA" id="ARBA00022729"/>
    </source>
</evidence>
<reference evidence="7 8" key="1">
    <citation type="submission" date="2014-08" db="EMBL/GenBank/DDBJ databases">
        <title>Complete genome of a marine bacteria Jeotgalibacillus malaysiensis.</title>
        <authorList>
            <person name="Yaakop A.S."/>
            <person name="Chan K.-G."/>
            <person name="Goh K.M."/>
        </authorList>
    </citation>
    <scope>NUCLEOTIDE SEQUENCE [LARGE SCALE GENOMIC DNA]</scope>
    <source>
        <strain evidence="7 8">D5</strain>
    </source>
</reference>
<dbReference type="GO" id="GO:0042597">
    <property type="term" value="C:periplasmic space"/>
    <property type="evidence" value="ECO:0007669"/>
    <property type="project" value="UniProtKB-SubCell"/>
</dbReference>
<dbReference type="BioCyc" id="JESP1508404:G14D9-12221-MONOMER"/>
<dbReference type="SUPFAM" id="SSF48230">
    <property type="entry name" value="Chondroitin AC/alginate lyase"/>
    <property type="match status" value="1"/>
</dbReference>
<gene>
    <name evidence="7" type="ORF">JMA_29400</name>
</gene>